<dbReference type="Proteomes" id="UP000886653">
    <property type="component" value="Unassembled WGS sequence"/>
</dbReference>
<feature type="signal peptide" evidence="2">
    <location>
        <begin position="1"/>
        <end position="25"/>
    </location>
</feature>
<dbReference type="EMBL" id="MU167344">
    <property type="protein sequence ID" value="KAG0142571.1"/>
    <property type="molecule type" value="Genomic_DNA"/>
</dbReference>
<evidence type="ECO:0000313" key="4">
    <source>
        <dbReference type="Proteomes" id="UP000886653"/>
    </source>
</evidence>
<sequence length="147" mass="15221">MNYTKLHAVLLVSLVLMATFNASLGRLETRNPATTTSSTPVLDSNLTPKNITGSPPPLVLPTTTPMPSMPALDPNSTPKEITGSPPPLLPPVTTLPPASKDTHNVSVGEGPPGPSGARSSNAFSLKYSTTTASVYLFFGALAFGVCM</sequence>
<feature type="compositionally biased region" description="Pro residues" evidence="1">
    <location>
        <begin position="84"/>
        <end position="94"/>
    </location>
</feature>
<reference evidence="3" key="1">
    <citation type="submission" date="2013-11" db="EMBL/GenBank/DDBJ databases">
        <title>Genome sequence of the fusiform rust pathogen reveals effectors for host alternation and coevolution with pine.</title>
        <authorList>
            <consortium name="DOE Joint Genome Institute"/>
            <person name="Smith K."/>
            <person name="Pendleton A."/>
            <person name="Kubisiak T."/>
            <person name="Anderson C."/>
            <person name="Salamov A."/>
            <person name="Aerts A."/>
            <person name="Riley R."/>
            <person name="Clum A."/>
            <person name="Lindquist E."/>
            <person name="Ence D."/>
            <person name="Campbell M."/>
            <person name="Kronenberg Z."/>
            <person name="Feau N."/>
            <person name="Dhillon B."/>
            <person name="Hamelin R."/>
            <person name="Burleigh J."/>
            <person name="Smith J."/>
            <person name="Yandell M."/>
            <person name="Nelson C."/>
            <person name="Grigoriev I."/>
            <person name="Davis J."/>
        </authorList>
    </citation>
    <scope>NUCLEOTIDE SEQUENCE</scope>
    <source>
        <strain evidence="3">G11</strain>
    </source>
</reference>
<proteinExistence type="predicted"/>
<evidence type="ECO:0000256" key="1">
    <source>
        <dbReference type="SAM" id="MobiDB-lite"/>
    </source>
</evidence>
<name>A0A9P6N9Q2_9BASI</name>
<gene>
    <name evidence="3" type="ORF">CROQUDRAFT_681498</name>
</gene>
<evidence type="ECO:0000313" key="3">
    <source>
        <dbReference type="EMBL" id="KAG0142571.1"/>
    </source>
</evidence>
<feature type="compositionally biased region" description="Polar residues" evidence="1">
    <location>
        <begin position="31"/>
        <end position="53"/>
    </location>
</feature>
<dbReference type="AlphaFoldDB" id="A0A9P6N9Q2"/>
<feature type="compositionally biased region" description="Low complexity" evidence="1">
    <location>
        <begin position="60"/>
        <end position="70"/>
    </location>
</feature>
<accession>A0A9P6N9Q2</accession>
<feature type="region of interest" description="Disordered" evidence="1">
    <location>
        <begin position="30"/>
        <end position="119"/>
    </location>
</feature>
<keyword evidence="4" id="KW-1185">Reference proteome</keyword>
<comment type="caution">
    <text evidence="3">The sequence shown here is derived from an EMBL/GenBank/DDBJ whole genome shotgun (WGS) entry which is preliminary data.</text>
</comment>
<feature type="chain" id="PRO_5040467224" evidence="2">
    <location>
        <begin position="26"/>
        <end position="147"/>
    </location>
</feature>
<organism evidence="3 4">
    <name type="scientific">Cronartium quercuum f. sp. fusiforme G11</name>
    <dbReference type="NCBI Taxonomy" id="708437"/>
    <lineage>
        <taxon>Eukaryota</taxon>
        <taxon>Fungi</taxon>
        <taxon>Dikarya</taxon>
        <taxon>Basidiomycota</taxon>
        <taxon>Pucciniomycotina</taxon>
        <taxon>Pucciniomycetes</taxon>
        <taxon>Pucciniales</taxon>
        <taxon>Coleosporiaceae</taxon>
        <taxon>Cronartium</taxon>
    </lineage>
</organism>
<keyword evidence="2" id="KW-0732">Signal</keyword>
<protein>
    <submittedName>
        <fullName evidence="3">Uncharacterized protein</fullName>
    </submittedName>
</protein>
<evidence type="ECO:0000256" key="2">
    <source>
        <dbReference type="SAM" id="SignalP"/>
    </source>
</evidence>